<sequence length="421" mass="44283">MSLRARITLALFGVLVLAGIASGSYVLVHQRLTLPGTDTYDVAIDLTAADGVAPGLGQPVRVAGVKVGSISAARIHDGLARVTLEIERGTLPHVYRDARAALVPITPLEDLQVDLNPGTPARGELPDGAVIGVARTDAPAPFSEVLSSLDRDTRDFVASLIANVADGTRGRAAGVREALRSLGPTTAQLRGITTRLDRRRHALARLVHNLSAVTAAAADDRALARVVASGDQVLQAVAGQEAALDAGLRRLPGTLDTVRTTLSSTGTFMRELTPTLTALTPPTTQLPATLRALGPFAKATTVALRQQIRPLVREAQPTVRTLGEAVPSLRRTAPAASATLRATNYALNELAYNPPGDDEGLLFWFPWWFHNYGSMFGAQDAHGSAARAMVLMNCQQLTGLVGLGDILKTVLGTYSLCKGGA</sequence>
<dbReference type="PANTHER" id="PTHR33371:SF4">
    <property type="entry name" value="INTERMEMBRANE PHOSPHOLIPID TRANSPORT SYSTEM BINDING PROTEIN MLAD"/>
    <property type="match status" value="1"/>
</dbReference>
<gene>
    <name evidence="2" type="ORF">NBH00_11090</name>
</gene>
<feature type="domain" description="Mce/MlaD" evidence="1">
    <location>
        <begin position="39"/>
        <end position="118"/>
    </location>
</feature>
<accession>A0ABY5DYH7</accession>
<dbReference type="InterPro" id="IPR052336">
    <property type="entry name" value="MlaD_Phospholipid_Transporter"/>
</dbReference>
<keyword evidence="3" id="KW-1185">Reference proteome</keyword>
<dbReference type="Proteomes" id="UP001056035">
    <property type="component" value="Chromosome"/>
</dbReference>
<evidence type="ECO:0000259" key="1">
    <source>
        <dbReference type="Pfam" id="PF02470"/>
    </source>
</evidence>
<name>A0ABY5DYH7_9ACTN</name>
<dbReference type="InterPro" id="IPR003399">
    <property type="entry name" value="Mce/MlaD"/>
</dbReference>
<dbReference type="PANTHER" id="PTHR33371">
    <property type="entry name" value="INTERMEMBRANE PHOSPHOLIPID TRANSPORT SYSTEM BINDING PROTEIN MLAD-RELATED"/>
    <property type="match status" value="1"/>
</dbReference>
<evidence type="ECO:0000313" key="3">
    <source>
        <dbReference type="Proteomes" id="UP001056035"/>
    </source>
</evidence>
<reference evidence="2 3" key="1">
    <citation type="submission" date="2022-06" db="EMBL/GenBank/DDBJ databases">
        <title>Paraconexibacter antarcticus.</title>
        <authorList>
            <person name="Kim C.S."/>
        </authorList>
    </citation>
    <scope>NUCLEOTIDE SEQUENCE [LARGE SCALE GENOMIC DNA]</scope>
    <source>
        <strain evidence="2 3">02-257</strain>
    </source>
</reference>
<proteinExistence type="predicted"/>
<protein>
    <submittedName>
        <fullName evidence="2">MlaD family protein</fullName>
    </submittedName>
</protein>
<dbReference type="EMBL" id="CP098502">
    <property type="protein sequence ID" value="UTI66731.1"/>
    <property type="molecule type" value="Genomic_DNA"/>
</dbReference>
<organism evidence="2 3">
    <name type="scientific">Paraconexibacter antarcticus</name>
    <dbReference type="NCBI Taxonomy" id="2949664"/>
    <lineage>
        <taxon>Bacteria</taxon>
        <taxon>Bacillati</taxon>
        <taxon>Actinomycetota</taxon>
        <taxon>Thermoleophilia</taxon>
        <taxon>Solirubrobacterales</taxon>
        <taxon>Paraconexibacteraceae</taxon>
        <taxon>Paraconexibacter</taxon>
    </lineage>
</organism>
<evidence type="ECO:0000313" key="2">
    <source>
        <dbReference type="EMBL" id="UTI66731.1"/>
    </source>
</evidence>
<dbReference type="RefSeq" id="WP_254573397.1">
    <property type="nucleotide sequence ID" value="NZ_CP098502.1"/>
</dbReference>
<dbReference type="Pfam" id="PF02470">
    <property type="entry name" value="MlaD"/>
    <property type="match status" value="1"/>
</dbReference>